<gene>
    <name evidence="2" type="ORF">GCM10009827_062590</name>
</gene>
<name>A0ABN2BBW3_9ACTN</name>
<organism evidence="2 3">
    <name type="scientific">Dactylosporangium maewongense</name>
    <dbReference type="NCBI Taxonomy" id="634393"/>
    <lineage>
        <taxon>Bacteria</taxon>
        <taxon>Bacillati</taxon>
        <taxon>Actinomycetota</taxon>
        <taxon>Actinomycetes</taxon>
        <taxon>Micromonosporales</taxon>
        <taxon>Micromonosporaceae</taxon>
        <taxon>Dactylosporangium</taxon>
    </lineage>
</organism>
<protein>
    <submittedName>
        <fullName evidence="2">Uncharacterized protein</fullName>
    </submittedName>
</protein>
<feature type="signal peptide" evidence="1">
    <location>
        <begin position="1"/>
        <end position="17"/>
    </location>
</feature>
<dbReference type="Proteomes" id="UP001501470">
    <property type="component" value="Unassembled WGS sequence"/>
</dbReference>
<evidence type="ECO:0000313" key="2">
    <source>
        <dbReference type="EMBL" id="GAA1535736.1"/>
    </source>
</evidence>
<sequence>MVVAMAATAVASSPAAAAPTNCSYGPVYWGSNLVGTSGGCSSGTGQHRASLWCLKDGGKQVYGSWKNPGQTSYTDCGSNFWGTPYLASYYGYQVRN</sequence>
<evidence type="ECO:0000313" key="3">
    <source>
        <dbReference type="Proteomes" id="UP001501470"/>
    </source>
</evidence>
<dbReference type="EMBL" id="BAAAQD010000013">
    <property type="protein sequence ID" value="GAA1535736.1"/>
    <property type="molecule type" value="Genomic_DNA"/>
</dbReference>
<comment type="caution">
    <text evidence="2">The sequence shown here is derived from an EMBL/GenBank/DDBJ whole genome shotgun (WGS) entry which is preliminary data.</text>
</comment>
<proteinExistence type="predicted"/>
<accession>A0ABN2BBW3</accession>
<keyword evidence="3" id="KW-1185">Reference proteome</keyword>
<feature type="chain" id="PRO_5045312807" evidence="1">
    <location>
        <begin position="18"/>
        <end position="96"/>
    </location>
</feature>
<evidence type="ECO:0000256" key="1">
    <source>
        <dbReference type="SAM" id="SignalP"/>
    </source>
</evidence>
<reference evidence="2 3" key="1">
    <citation type="journal article" date="2019" name="Int. J. Syst. Evol. Microbiol.">
        <title>The Global Catalogue of Microorganisms (GCM) 10K type strain sequencing project: providing services to taxonomists for standard genome sequencing and annotation.</title>
        <authorList>
            <consortium name="The Broad Institute Genomics Platform"/>
            <consortium name="The Broad Institute Genome Sequencing Center for Infectious Disease"/>
            <person name="Wu L."/>
            <person name="Ma J."/>
        </authorList>
    </citation>
    <scope>NUCLEOTIDE SEQUENCE [LARGE SCALE GENOMIC DNA]</scope>
    <source>
        <strain evidence="2 3">JCM 15933</strain>
    </source>
</reference>
<keyword evidence="1" id="KW-0732">Signal</keyword>